<reference evidence="2 3" key="1">
    <citation type="journal article" date="2018" name="Sci. Rep.">
        <title>A novel species of the marine cyanobacterium Acaryochloris with a unique pigment content and lifestyle.</title>
        <authorList>
            <person name="Partensky F."/>
            <person name="Six C."/>
            <person name="Ratin M."/>
            <person name="Garczarek L."/>
            <person name="Vaulot D."/>
            <person name="Probert I."/>
            <person name="Calteau A."/>
            <person name="Gourvil P."/>
            <person name="Marie D."/>
            <person name="Grebert T."/>
            <person name="Bouchier C."/>
            <person name="Le Panse S."/>
            <person name="Gachenot M."/>
            <person name="Rodriguez F."/>
            <person name="Garrido J.L."/>
        </authorList>
    </citation>
    <scope>NUCLEOTIDE SEQUENCE [LARGE SCALE GENOMIC DNA]</scope>
    <source>
        <strain evidence="2 3">RCC1774</strain>
    </source>
</reference>
<dbReference type="InterPro" id="IPR035897">
    <property type="entry name" value="Toll_tir_struct_dom_sf"/>
</dbReference>
<keyword evidence="3" id="KW-1185">Reference proteome</keyword>
<protein>
    <submittedName>
        <fullName evidence="2">DNA replication and repair protein RecF</fullName>
    </submittedName>
</protein>
<dbReference type="Pfam" id="PF13175">
    <property type="entry name" value="AAA_15"/>
    <property type="match status" value="1"/>
</dbReference>
<comment type="caution">
    <text evidence="2">The sequence shown here is derived from an EMBL/GenBank/DDBJ whole genome shotgun (WGS) entry which is preliminary data.</text>
</comment>
<dbReference type="GO" id="GO:0016887">
    <property type="term" value="F:ATP hydrolysis activity"/>
    <property type="evidence" value="ECO:0007669"/>
    <property type="project" value="InterPro"/>
</dbReference>
<sequence>MRIESLSVKNFKGFEERSFEFPHSFTLVVGENASGKTSILEATTVALQNMFTKLQGVNALSDSEFGISEEQVQIRKEVYGNSIRFEPQHPSWVDATFSHLGEKLQSYSSFNTTSKNEFDVYFSYNHSDKKIVHAIAEDLRNKGVSVWLDDWEILPGRPWKQAIKGAIKTTRSVAVCIGERSILGWQGEELQLFIDEFSSRNIPIIPILLPSASAKEIDLPLFLRNFAWVDMRKEGYTTDILRRIHLGIVGELDLREKLPLADYQTQNGEVIPLADIFERISQFPRIPMPVIAFYNSNRLPPNQKTTLSVNRSKTDLSRRYGYQDCLKGKLAIPDIFSWLRDEQFSGLQENTESLLFQTVTYAMCSCIPGATSIEYSIRQYDLVVEFDNGDIKPYGSLSDGQRIMLSLVADIAYRAAWMNPHLEDKVLQETDGVILIDELDLHLHPKWQRRVVDDLKRTFPKIQFIVTSHSPFIIQSLEPGELIVLDDEPQIEYANRGVEEIARFIQGVDQPYTSQRYVDQKAASKRYFSLLREGRSEDDPELLEAKRKLDELTAHYPDNPASDAFLEIQRLAAQGNNHNE</sequence>
<dbReference type="Gene3D" id="3.40.50.10140">
    <property type="entry name" value="Toll/interleukin-1 receptor homology (TIR) domain"/>
    <property type="match status" value="1"/>
</dbReference>
<dbReference type="PANTHER" id="PTHR43581:SF2">
    <property type="entry name" value="EXCINUCLEASE ATPASE SUBUNIT"/>
    <property type="match status" value="1"/>
</dbReference>
<organism evidence="2 3">
    <name type="scientific">Acaryochloris thomasi RCC1774</name>
    <dbReference type="NCBI Taxonomy" id="1764569"/>
    <lineage>
        <taxon>Bacteria</taxon>
        <taxon>Bacillati</taxon>
        <taxon>Cyanobacteriota</taxon>
        <taxon>Cyanophyceae</taxon>
        <taxon>Acaryochloridales</taxon>
        <taxon>Acaryochloridaceae</taxon>
        <taxon>Acaryochloris</taxon>
        <taxon>Acaryochloris thomasi</taxon>
    </lineage>
</organism>
<dbReference type="SUPFAM" id="SSF52540">
    <property type="entry name" value="P-loop containing nucleoside triphosphate hydrolases"/>
    <property type="match status" value="1"/>
</dbReference>
<dbReference type="AlphaFoldDB" id="A0A2W1JH85"/>
<dbReference type="InterPro" id="IPR041685">
    <property type="entry name" value="AAA_GajA/Old/RecF-like"/>
</dbReference>
<accession>A0A2W1JH85</accession>
<dbReference type="InterPro" id="IPR027417">
    <property type="entry name" value="P-loop_NTPase"/>
</dbReference>
<dbReference type="OrthoDB" id="9784297at2"/>
<dbReference type="Proteomes" id="UP000248857">
    <property type="component" value="Unassembled WGS sequence"/>
</dbReference>
<proteinExistence type="predicted"/>
<evidence type="ECO:0000313" key="2">
    <source>
        <dbReference type="EMBL" id="PZD72726.1"/>
    </source>
</evidence>
<dbReference type="RefSeq" id="WP_110986730.1">
    <property type="nucleotide sequence ID" value="NZ_CAWNWM010000008.1"/>
</dbReference>
<evidence type="ECO:0000259" key="1">
    <source>
        <dbReference type="PROSITE" id="PS50104"/>
    </source>
</evidence>
<dbReference type="PANTHER" id="PTHR43581">
    <property type="entry name" value="ATP/GTP PHOSPHATASE"/>
    <property type="match status" value="1"/>
</dbReference>
<dbReference type="Gene3D" id="3.40.50.300">
    <property type="entry name" value="P-loop containing nucleotide triphosphate hydrolases"/>
    <property type="match status" value="2"/>
</dbReference>
<feature type="domain" description="TIR" evidence="1">
    <location>
        <begin position="116"/>
        <end position="245"/>
    </location>
</feature>
<dbReference type="GO" id="GO:0005524">
    <property type="term" value="F:ATP binding"/>
    <property type="evidence" value="ECO:0007669"/>
    <property type="project" value="InterPro"/>
</dbReference>
<dbReference type="GO" id="GO:0007165">
    <property type="term" value="P:signal transduction"/>
    <property type="evidence" value="ECO:0007669"/>
    <property type="project" value="InterPro"/>
</dbReference>
<dbReference type="GO" id="GO:0006302">
    <property type="term" value="P:double-strand break repair"/>
    <property type="evidence" value="ECO:0007669"/>
    <property type="project" value="InterPro"/>
</dbReference>
<dbReference type="InterPro" id="IPR000157">
    <property type="entry name" value="TIR_dom"/>
</dbReference>
<dbReference type="EMBL" id="PQWO01000008">
    <property type="protein sequence ID" value="PZD72726.1"/>
    <property type="molecule type" value="Genomic_DNA"/>
</dbReference>
<evidence type="ECO:0000313" key="3">
    <source>
        <dbReference type="Proteomes" id="UP000248857"/>
    </source>
</evidence>
<gene>
    <name evidence="2" type="primary">recF_1</name>
    <name evidence="2" type="ORF">C1752_03286</name>
</gene>
<dbReference type="SUPFAM" id="SSF52200">
    <property type="entry name" value="Toll/Interleukin receptor TIR domain"/>
    <property type="match status" value="1"/>
</dbReference>
<dbReference type="Pfam" id="PF13676">
    <property type="entry name" value="TIR_2"/>
    <property type="match status" value="1"/>
</dbReference>
<dbReference type="InterPro" id="IPR003959">
    <property type="entry name" value="ATPase_AAA_core"/>
</dbReference>
<name>A0A2W1JH85_9CYAN</name>
<dbReference type="PROSITE" id="PS50104">
    <property type="entry name" value="TIR"/>
    <property type="match status" value="1"/>
</dbReference>
<dbReference type="InterPro" id="IPR051396">
    <property type="entry name" value="Bact_Antivir_Def_Nuclease"/>
</dbReference>
<dbReference type="Pfam" id="PF13304">
    <property type="entry name" value="AAA_21"/>
    <property type="match status" value="1"/>
</dbReference>